<evidence type="ECO:0000313" key="2">
    <source>
        <dbReference type="EMBL" id="RHX85775.1"/>
    </source>
</evidence>
<feature type="domain" description="Transglutaminase-like" evidence="1">
    <location>
        <begin position="34"/>
        <end position="149"/>
    </location>
</feature>
<reference evidence="3" key="1">
    <citation type="submission" date="2018-05" db="EMBL/GenBank/DDBJ databases">
        <title>Leptospira yasudae sp. nov. and Leptospira stimsonii sp. nov., two pathogenic species of the genus Leptospira isolated from environmental sources.</title>
        <authorList>
            <person name="Casanovas-Massana A."/>
            <person name="Hamond C."/>
            <person name="Santos L.A."/>
            <person name="Hacker K.P."/>
            <person name="Balassiano I."/>
            <person name="Medeiros M.A."/>
            <person name="Reis M.G."/>
            <person name="Ko A.I."/>
            <person name="Wunder E.A."/>
        </authorList>
    </citation>
    <scope>NUCLEOTIDE SEQUENCE [LARGE SCALE GENOMIC DNA]</scope>
    <source>
        <strain evidence="3">Yale</strain>
    </source>
</reference>
<dbReference type="Pfam" id="PF01841">
    <property type="entry name" value="Transglut_core"/>
    <property type="match status" value="1"/>
</dbReference>
<dbReference type="Gene3D" id="3.10.620.30">
    <property type="match status" value="1"/>
</dbReference>
<proteinExistence type="predicted"/>
<evidence type="ECO:0000259" key="1">
    <source>
        <dbReference type="Pfam" id="PF01841"/>
    </source>
</evidence>
<evidence type="ECO:0000313" key="3">
    <source>
        <dbReference type="Proteomes" id="UP000265798"/>
    </source>
</evidence>
<comment type="caution">
    <text evidence="2">The sequence shown here is derived from an EMBL/GenBank/DDBJ whole genome shotgun (WGS) entry which is preliminary data.</text>
</comment>
<dbReference type="PANTHER" id="PTHR33490">
    <property type="entry name" value="BLR5614 PROTEIN-RELATED"/>
    <property type="match status" value="1"/>
</dbReference>
<dbReference type="Proteomes" id="UP000265798">
    <property type="component" value="Unassembled WGS sequence"/>
</dbReference>
<dbReference type="InterPro" id="IPR038765">
    <property type="entry name" value="Papain-like_cys_pep_sf"/>
</dbReference>
<name>A0A396YT72_9LEPT</name>
<dbReference type="EMBL" id="QHCT01000007">
    <property type="protein sequence ID" value="RHX85775.1"/>
    <property type="molecule type" value="Genomic_DNA"/>
</dbReference>
<organism evidence="2 3">
    <name type="scientific">Leptospira stimsonii</name>
    <dbReference type="NCBI Taxonomy" id="2202203"/>
    <lineage>
        <taxon>Bacteria</taxon>
        <taxon>Pseudomonadati</taxon>
        <taxon>Spirochaetota</taxon>
        <taxon>Spirochaetia</taxon>
        <taxon>Leptospirales</taxon>
        <taxon>Leptospiraceae</taxon>
        <taxon>Leptospira</taxon>
    </lineage>
</organism>
<accession>A0A396YT72</accession>
<protein>
    <submittedName>
        <fullName evidence="2">Transglutaminase</fullName>
    </submittedName>
</protein>
<dbReference type="InterPro" id="IPR002931">
    <property type="entry name" value="Transglutaminase-like"/>
</dbReference>
<dbReference type="OrthoDB" id="4697328at2"/>
<dbReference type="PANTHER" id="PTHR33490:SF3">
    <property type="entry name" value="CONSERVED INTEGRAL MEMBRANE PROTEIN"/>
    <property type="match status" value="1"/>
</dbReference>
<dbReference type="SUPFAM" id="SSF54001">
    <property type="entry name" value="Cysteine proteinases"/>
    <property type="match status" value="1"/>
</dbReference>
<sequence>MKLSKFGMKTMKPLDSYLTSTYFFDYNSSSVQKFIEGCTNPQDSPLEKLKGFYLGVRDQIRYNPYVVTDSKESYRASEIAESKQNYCIPKSLLFAAGARALGFPSKIGFADVVNHLASERLIQVLGTTTFAFHGYAEILIDGNWIKATPVFDKDLCRKFGVEPLDFDGTKDNVFHSFDGKGKKFMEYVHQRGVFDDFPFEFVIQGLKDFYPDVFGKRLQGDLRKEKPVV</sequence>
<gene>
    <name evidence="2" type="ORF">DLM75_19830</name>
</gene>
<dbReference type="AlphaFoldDB" id="A0A396YT72"/>